<proteinExistence type="predicted"/>
<dbReference type="InterPro" id="IPR036322">
    <property type="entry name" value="WD40_repeat_dom_sf"/>
</dbReference>
<evidence type="ECO:0008006" key="8">
    <source>
        <dbReference type="Google" id="ProtNLM"/>
    </source>
</evidence>
<reference evidence="7" key="2">
    <citation type="submission" date="2020-04" db="EMBL/GenBank/DDBJ databases">
        <authorList>
            <consortium name="NCBI Genome Project"/>
        </authorList>
    </citation>
    <scope>NUCLEOTIDE SEQUENCE</scope>
    <source>
        <strain evidence="7">CBS 781.70</strain>
    </source>
</reference>
<dbReference type="InterPro" id="IPR052416">
    <property type="entry name" value="GTF3C_component"/>
</dbReference>
<feature type="region of interest" description="Disordered" evidence="4">
    <location>
        <begin position="42"/>
        <end position="108"/>
    </location>
</feature>
<dbReference type="Gene3D" id="2.130.10.10">
    <property type="entry name" value="YVTN repeat-like/Quinoprotein amine dehydrogenase"/>
    <property type="match status" value="1"/>
</dbReference>
<keyword evidence="6" id="KW-1185">Reference proteome</keyword>
<sequence>MPVRKSVRASRSNVKYSNDVFHGLDIFSSESENDAIEEDVAEITEEDEPYDVTKEEQVAASEEEDEYHSDGIEDGSVSDASEGKTDGLSIDGSIGSGEKREESKISRMRRKGRSGLWLHDRLGKGGSNEEDELHVQGLLDPRKNGSRHLKILLTWGTGDEDLVALNKARDQWHNQFIWPLRQELHQSFYYSIDQQRREATEGWRWYYERGGAETFKEQQRMISIDAIDGRRYLPKAKYESLPILMGPVKSQKLFDIQYGQSMPLGDAWGTASESGAGGPTIDTSPSNMTRNGWILNIGARIHCLEWVPHHSGNDQYILVSAFHTAHEHTQQSFEASVGDSPARAFAPQPPYSSSFQIWQVPSSSSRDNGRVMNSSQHPRLKSVFCFEWGTPRQLKWCPMQRSDLEIDPDASTVDLGFLAGVWSDGCVRVLTVCIAKDQETIQFVRLESAVFESRPPDTVCTCVAWLSPKCLAVGCANGYVAIWDLSNYISSPFPRPAESVRPFFYHPVHQTYVQHVVSLHPSRPNLLASASMSGYYILTDLSKCQGPSSAFASADQVTSQRSRFGHHVFAFQDVSQSLVLTDENHFLKAVPIRRVQQEYRMVGLGSPALDLATTPLHLTVLSGCADGFAIGTTIFDRLQEPKAGTGAWKSMWFKHEWRDGLQTNKKGQDVRERGLNGAGTNGNAHKDSQAGDSQIPHLVLEDEQSKSKPSETTATQKTSKASKPKKKGFTRQNVGRPGDPLTIQELPVPNDGPGMDGRWREELLKRPMSRFIEGFKPEKTNIVAGEGVGFLNQANGVLFSTIYEEETAVTRVSWNPNLKYGTWAAAGMGSGLVRVEDLAVD</sequence>
<feature type="compositionally biased region" description="Basic residues" evidence="4">
    <location>
        <begin position="720"/>
        <end position="729"/>
    </location>
</feature>
<dbReference type="OrthoDB" id="4703at2759"/>
<evidence type="ECO:0000256" key="2">
    <source>
        <dbReference type="ARBA" id="ARBA00023163"/>
    </source>
</evidence>
<reference evidence="5 7" key="1">
    <citation type="submission" date="2020-01" db="EMBL/GenBank/DDBJ databases">
        <authorList>
            <consortium name="DOE Joint Genome Institute"/>
            <person name="Haridas S."/>
            <person name="Albert R."/>
            <person name="Binder M."/>
            <person name="Bloem J."/>
            <person name="Labutti K."/>
            <person name="Salamov A."/>
            <person name="Andreopoulos B."/>
            <person name="Baker S.E."/>
            <person name="Barry K."/>
            <person name="Bills G."/>
            <person name="Bluhm B.H."/>
            <person name="Cannon C."/>
            <person name="Castanera R."/>
            <person name="Culley D.E."/>
            <person name="Daum C."/>
            <person name="Ezra D."/>
            <person name="Gonzalez J.B."/>
            <person name="Henrissat B."/>
            <person name="Kuo A."/>
            <person name="Liang C."/>
            <person name="Lipzen A."/>
            <person name="Lutzoni F."/>
            <person name="Magnuson J."/>
            <person name="Mondo S."/>
            <person name="Nolan M."/>
            <person name="Ohm R."/>
            <person name="Pangilinan J."/>
            <person name="Park H.-J."/>
            <person name="Ramirez L."/>
            <person name="Alfaro M."/>
            <person name="Sun H."/>
            <person name="Tritt A."/>
            <person name="Yoshinaga Y."/>
            <person name="Zwiers L.-H."/>
            <person name="Turgeon B.G."/>
            <person name="Goodwin S.B."/>
            <person name="Spatafora J.W."/>
            <person name="Crous P.W."/>
            <person name="Grigoriev I.V."/>
        </authorList>
    </citation>
    <scope>NUCLEOTIDE SEQUENCE</scope>
    <source>
        <strain evidence="5 7">CBS 781.70</strain>
    </source>
</reference>
<dbReference type="EMBL" id="ML975156">
    <property type="protein sequence ID" value="KAF1813034.1"/>
    <property type="molecule type" value="Genomic_DNA"/>
</dbReference>
<gene>
    <name evidence="5 7" type="ORF">P152DRAFT_481906</name>
</gene>
<dbReference type="GeneID" id="54422424"/>
<dbReference type="PANTHER" id="PTHR15052">
    <property type="entry name" value="RNA POLYMERASE III TRANSCRIPTION INITIATION FACTOR COMPLEX SUBUNIT"/>
    <property type="match status" value="1"/>
</dbReference>
<accession>A0A6G1G4Q4</accession>
<feature type="region of interest" description="Disordered" evidence="4">
    <location>
        <begin position="663"/>
        <end position="754"/>
    </location>
</feature>
<dbReference type="SMART" id="SM00320">
    <property type="entry name" value="WD40"/>
    <property type="match status" value="3"/>
</dbReference>
<dbReference type="AlphaFoldDB" id="A0A6G1G4Q4"/>
<dbReference type="GO" id="GO:0000127">
    <property type="term" value="C:transcription factor TFIIIC complex"/>
    <property type="evidence" value="ECO:0007669"/>
    <property type="project" value="TreeGrafter"/>
</dbReference>
<organism evidence="5">
    <name type="scientific">Eremomyces bilateralis CBS 781.70</name>
    <dbReference type="NCBI Taxonomy" id="1392243"/>
    <lineage>
        <taxon>Eukaryota</taxon>
        <taxon>Fungi</taxon>
        <taxon>Dikarya</taxon>
        <taxon>Ascomycota</taxon>
        <taxon>Pezizomycotina</taxon>
        <taxon>Dothideomycetes</taxon>
        <taxon>Dothideomycetes incertae sedis</taxon>
        <taxon>Eremomycetales</taxon>
        <taxon>Eremomycetaceae</taxon>
        <taxon>Eremomyces</taxon>
    </lineage>
</organism>
<keyword evidence="2" id="KW-0804">Transcription</keyword>
<dbReference type="GO" id="GO:0005634">
    <property type="term" value="C:nucleus"/>
    <property type="evidence" value="ECO:0007669"/>
    <property type="project" value="UniProtKB-SubCell"/>
</dbReference>
<comment type="subcellular location">
    <subcellularLocation>
        <location evidence="1">Nucleus</location>
    </subcellularLocation>
</comment>
<evidence type="ECO:0000256" key="4">
    <source>
        <dbReference type="SAM" id="MobiDB-lite"/>
    </source>
</evidence>
<evidence type="ECO:0000313" key="7">
    <source>
        <dbReference type="RefSeq" id="XP_033534665.1"/>
    </source>
</evidence>
<dbReference type="Proteomes" id="UP000504638">
    <property type="component" value="Unplaced"/>
</dbReference>
<dbReference type="InterPro" id="IPR001680">
    <property type="entry name" value="WD40_rpt"/>
</dbReference>
<dbReference type="PANTHER" id="PTHR15052:SF2">
    <property type="entry name" value="GENERAL TRANSCRIPTION FACTOR 3C POLYPEPTIDE 2"/>
    <property type="match status" value="1"/>
</dbReference>
<feature type="compositionally biased region" description="Basic and acidic residues" evidence="4">
    <location>
        <begin position="699"/>
        <end position="709"/>
    </location>
</feature>
<keyword evidence="3" id="KW-0539">Nucleus</keyword>
<dbReference type="SUPFAM" id="SSF50978">
    <property type="entry name" value="WD40 repeat-like"/>
    <property type="match status" value="1"/>
</dbReference>
<dbReference type="GO" id="GO:0006383">
    <property type="term" value="P:transcription by RNA polymerase III"/>
    <property type="evidence" value="ECO:0007669"/>
    <property type="project" value="TreeGrafter"/>
</dbReference>
<name>A0A6G1G4Q4_9PEZI</name>
<reference evidence="7" key="3">
    <citation type="submission" date="2025-04" db="UniProtKB">
        <authorList>
            <consortium name="RefSeq"/>
        </authorList>
    </citation>
    <scope>IDENTIFICATION</scope>
    <source>
        <strain evidence="7">CBS 781.70</strain>
    </source>
</reference>
<evidence type="ECO:0000256" key="3">
    <source>
        <dbReference type="ARBA" id="ARBA00023242"/>
    </source>
</evidence>
<evidence type="ECO:0000313" key="6">
    <source>
        <dbReference type="Proteomes" id="UP000504638"/>
    </source>
</evidence>
<evidence type="ECO:0000313" key="5">
    <source>
        <dbReference type="EMBL" id="KAF1813034.1"/>
    </source>
</evidence>
<evidence type="ECO:0000256" key="1">
    <source>
        <dbReference type="ARBA" id="ARBA00004123"/>
    </source>
</evidence>
<dbReference type="RefSeq" id="XP_033534665.1">
    <property type="nucleotide sequence ID" value="XM_033681854.1"/>
</dbReference>
<protein>
    <recommendedName>
        <fullName evidence="8">WD40 repeat-like protein</fullName>
    </recommendedName>
</protein>
<dbReference type="InterPro" id="IPR015943">
    <property type="entry name" value="WD40/YVTN_repeat-like_dom_sf"/>
</dbReference>